<dbReference type="RefSeq" id="WP_243112734.1">
    <property type="nucleotide sequence ID" value="NZ_BHGK01000001.1"/>
</dbReference>
<dbReference type="GO" id="GO:0003677">
    <property type="term" value="F:DNA binding"/>
    <property type="evidence" value="ECO:0007669"/>
    <property type="project" value="InterPro"/>
</dbReference>
<dbReference type="PANTHER" id="PTHR11669">
    <property type="entry name" value="REPLICATION FACTOR C / DNA POLYMERASE III GAMMA-TAU SUBUNIT"/>
    <property type="match status" value="1"/>
</dbReference>
<dbReference type="GO" id="GO:0009360">
    <property type="term" value="C:DNA polymerase III complex"/>
    <property type="evidence" value="ECO:0007669"/>
    <property type="project" value="InterPro"/>
</dbReference>
<name>A0A391P1Q0_9FIRM</name>
<sequence>MNRKSGGFMSSSFKDVVGHKDIIRYIEQAVKEGKVSHAYILNGEKGSGKKLLANLFAMSLQCQNLQEDGDACGECQSCKQAAHGNQPDIKIISHEKPGSISVDEIREQINQDIVIKPYSSKHKVYIMPDADLMTVQAQNALLKTLEEPPQYAVILLLTENAEVLLPTIRSRCVMLKLRNIKDALVKKYLMEQKCIPDYKADVCVAFAQGNLGRAIMLAESEHFNEIKEESVHLLKHINEMELYEIEDAIKHMSAYKLDVTDYLDIMAIWYRDVLLFKATMDPERVVFSDQLKAIKERAQKSSYEGIEKILESLETAKARIKANVNFELLMELLLLTIKEN</sequence>
<evidence type="ECO:0000256" key="6">
    <source>
        <dbReference type="ARBA" id="ARBA00022932"/>
    </source>
</evidence>
<dbReference type="GO" id="GO:0008408">
    <property type="term" value="F:3'-5' exonuclease activity"/>
    <property type="evidence" value="ECO:0007669"/>
    <property type="project" value="InterPro"/>
</dbReference>
<dbReference type="InterPro" id="IPR050238">
    <property type="entry name" value="DNA_Rep/Repair_Clamp_Loader"/>
</dbReference>
<organism evidence="9 10">
    <name type="scientific">Mediterraneibacter butyricigenes</name>
    <dbReference type="NCBI Taxonomy" id="2316025"/>
    <lineage>
        <taxon>Bacteria</taxon>
        <taxon>Bacillati</taxon>
        <taxon>Bacillota</taxon>
        <taxon>Clostridia</taxon>
        <taxon>Lachnospirales</taxon>
        <taxon>Lachnospiraceae</taxon>
        <taxon>Mediterraneibacter</taxon>
    </lineage>
</organism>
<evidence type="ECO:0000256" key="7">
    <source>
        <dbReference type="ARBA" id="ARBA00049244"/>
    </source>
</evidence>
<evidence type="ECO:0000256" key="5">
    <source>
        <dbReference type="ARBA" id="ARBA00022705"/>
    </source>
</evidence>
<reference evidence="10" key="1">
    <citation type="submission" date="2018-09" db="EMBL/GenBank/DDBJ databases">
        <title>Draft Genome Sequence of Mediterraneibacter sp. KCTC 15684.</title>
        <authorList>
            <person name="Kim J.S."/>
            <person name="Han K.I."/>
            <person name="Suh M.K."/>
            <person name="Lee K.C."/>
            <person name="Eom M.K."/>
            <person name="Lee J.H."/>
            <person name="Park S.H."/>
            <person name="Kang S.W."/>
            <person name="Park J.E."/>
            <person name="Oh B.S."/>
            <person name="Yu S.Y."/>
            <person name="Choi S.H."/>
            <person name="Lee D.H."/>
            <person name="Yoon H."/>
            <person name="Kim B."/>
            <person name="Yang S.J."/>
            <person name="Lee J.S."/>
        </authorList>
    </citation>
    <scope>NUCLEOTIDE SEQUENCE [LARGE SCALE GENOMIC DNA]</scope>
    <source>
        <strain evidence="10">KCTC 15684</strain>
    </source>
</reference>
<keyword evidence="10" id="KW-1185">Reference proteome</keyword>
<dbReference type="Pfam" id="PF13177">
    <property type="entry name" value="DNA_pol3_delta2"/>
    <property type="match status" value="1"/>
</dbReference>
<keyword evidence="5" id="KW-0235">DNA replication</keyword>
<comment type="caution">
    <text evidence="9">The sequence shown here is derived from an EMBL/GenBank/DDBJ whole genome shotgun (WGS) entry which is preliminary data.</text>
</comment>
<evidence type="ECO:0000313" key="9">
    <source>
        <dbReference type="EMBL" id="GCA67227.1"/>
    </source>
</evidence>
<evidence type="ECO:0000256" key="1">
    <source>
        <dbReference type="ARBA" id="ARBA00012417"/>
    </source>
</evidence>
<evidence type="ECO:0000259" key="8">
    <source>
        <dbReference type="Pfam" id="PF09115"/>
    </source>
</evidence>
<keyword evidence="3" id="KW-0808">Transferase</keyword>
<dbReference type="PANTHER" id="PTHR11669:SF8">
    <property type="entry name" value="DNA POLYMERASE III SUBUNIT DELTA"/>
    <property type="match status" value="1"/>
</dbReference>
<dbReference type="GO" id="GO:0003887">
    <property type="term" value="F:DNA-directed DNA polymerase activity"/>
    <property type="evidence" value="ECO:0007669"/>
    <property type="project" value="UniProtKB-KW"/>
</dbReference>
<proteinExistence type="predicted"/>
<evidence type="ECO:0000256" key="3">
    <source>
        <dbReference type="ARBA" id="ARBA00022679"/>
    </source>
</evidence>
<evidence type="ECO:0000256" key="2">
    <source>
        <dbReference type="ARBA" id="ARBA00014363"/>
    </source>
</evidence>
<dbReference type="EMBL" id="BHGK01000001">
    <property type="protein sequence ID" value="GCA67227.1"/>
    <property type="molecule type" value="Genomic_DNA"/>
</dbReference>
<accession>A0A391P1Q0</accession>
<dbReference type="InterPro" id="IPR004622">
    <property type="entry name" value="DNA_pol_HolB"/>
</dbReference>
<dbReference type="EC" id="2.7.7.7" evidence="1"/>
<keyword evidence="4" id="KW-0548">Nucleotidyltransferase</keyword>
<protein>
    <recommendedName>
        <fullName evidence="2">DNA polymerase III subunit delta'</fullName>
        <ecNumber evidence="1">2.7.7.7</ecNumber>
    </recommendedName>
</protein>
<dbReference type="InterPro" id="IPR027417">
    <property type="entry name" value="P-loop_NTPase"/>
</dbReference>
<gene>
    <name evidence="9" type="ORF">KGMB01110_16630</name>
</gene>
<dbReference type="Proteomes" id="UP000265643">
    <property type="component" value="Unassembled WGS sequence"/>
</dbReference>
<dbReference type="SUPFAM" id="SSF52540">
    <property type="entry name" value="P-loop containing nucleoside triphosphate hydrolases"/>
    <property type="match status" value="1"/>
</dbReference>
<dbReference type="NCBIfam" id="TIGR00678">
    <property type="entry name" value="holB"/>
    <property type="match status" value="1"/>
</dbReference>
<feature type="domain" description="DNA polymerase III delta subunit C-terminal" evidence="8">
    <location>
        <begin position="248"/>
        <end position="337"/>
    </location>
</feature>
<evidence type="ECO:0000313" key="10">
    <source>
        <dbReference type="Proteomes" id="UP000265643"/>
    </source>
</evidence>
<dbReference type="InterPro" id="IPR015199">
    <property type="entry name" value="DNA_pol_III_delta_C"/>
</dbReference>
<evidence type="ECO:0000256" key="4">
    <source>
        <dbReference type="ARBA" id="ARBA00022695"/>
    </source>
</evidence>
<dbReference type="Gene3D" id="3.40.50.300">
    <property type="entry name" value="P-loop containing nucleotide triphosphate hydrolases"/>
    <property type="match status" value="1"/>
</dbReference>
<keyword evidence="6" id="KW-0239">DNA-directed DNA polymerase</keyword>
<dbReference type="Pfam" id="PF09115">
    <property type="entry name" value="DNApol3-delta_C"/>
    <property type="match status" value="1"/>
</dbReference>
<comment type="catalytic activity">
    <reaction evidence="7">
        <text>DNA(n) + a 2'-deoxyribonucleoside 5'-triphosphate = DNA(n+1) + diphosphate</text>
        <dbReference type="Rhea" id="RHEA:22508"/>
        <dbReference type="Rhea" id="RHEA-COMP:17339"/>
        <dbReference type="Rhea" id="RHEA-COMP:17340"/>
        <dbReference type="ChEBI" id="CHEBI:33019"/>
        <dbReference type="ChEBI" id="CHEBI:61560"/>
        <dbReference type="ChEBI" id="CHEBI:173112"/>
        <dbReference type="EC" id="2.7.7.7"/>
    </reaction>
</comment>
<dbReference type="AlphaFoldDB" id="A0A391P1Q0"/>
<dbReference type="GO" id="GO:0006261">
    <property type="term" value="P:DNA-templated DNA replication"/>
    <property type="evidence" value="ECO:0007669"/>
    <property type="project" value="TreeGrafter"/>
</dbReference>